<dbReference type="InParanoid" id="A0A1Q3BAY6"/>
<dbReference type="PANTHER" id="PTHR35317:SF28">
    <property type="entry name" value="ZINC FINGER, CCHC-TYPE, RIBONUCLEASE H-LIKE DOMAIN, GAG-PRE-INTEGRASE DOMAIN PROTEIN-RELATED"/>
    <property type="match status" value="1"/>
</dbReference>
<dbReference type="EMBL" id="BDDD01000376">
    <property type="protein sequence ID" value="GAV64933.1"/>
    <property type="molecule type" value="Genomic_DNA"/>
</dbReference>
<proteinExistence type="predicted"/>
<dbReference type="Proteomes" id="UP000187406">
    <property type="component" value="Unassembled WGS sequence"/>
</dbReference>
<dbReference type="OrthoDB" id="8063676at2759"/>
<organism evidence="1 2">
    <name type="scientific">Cephalotus follicularis</name>
    <name type="common">Albany pitcher plant</name>
    <dbReference type="NCBI Taxonomy" id="3775"/>
    <lineage>
        <taxon>Eukaryota</taxon>
        <taxon>Viridiplantae</taxon>
        <taxon>Streptophyta</taxon>
        <taxon>Embryophyta</taxon>
        <taxon>Tracheophyta</taxon>
        <taxon>Spermatophyta</taxon>
        <taxon>Magnoliopsida</taxon>
        <taxon>eudicotyledons</taxon>
        <taxon>Gunneridae</taxon>
        <taxon>Pentapetalae</taxon>
        <taxon>rosids</taxon>
        <taxon>fabids</taxon>
        <taxon>Oxalidales</taxon>
        <taxon>Cephalotaceae</taxon>
        <taxon>Cephalotus</taxon>
    </lineage>
</organism>
<dbReference type="PANTHER" id="PTHR35317">
    <property type="entry name" value="OS04G0629600 PROTEIN"/>
    <property type="match status" value="1"/>
</dbReference>
<keyword evidence="2" id="KW-1185">Reference proteome</keyword>
<gene>
    <name evidence="1" type="ORF">CFOL_v3_08448</name>
</gene>
<accession>A0A1Q3BAY6</accession>
<dbReference type="AlphaFoldDB" id="A0A1Q3BAY6"/>
<sequence>MKVFYESQELWSFVETGYVEPEDQGAVTQAQLTELKDNRKKDRKALCFIFQAVNEVSFERISSSKSAKEAWDTLNAAYNGEEKIKLVRLQTLRCEFDSLKMNDSETVEEFYNPVITLVNQIKVNEENIEDKKKLLKKFLGVWLKILSIL</sequence>
<comment type="caution">
    <text evidence="1">The sequence shown here is derived from an EMBL/GenBank/DDBJ whole genome shotgun (WGS) entry which is preliminary data.</text>
</comment>
<protein>
    <submittedName>
        <fullName evidence="1">UBN2 domain-containing protein</fullName>
    </submittedName>
</protein>
<evidence type="ECO:0000313" key="2">
    <source>
        <dbReference type="Proteomes" id="UP000187406"/>
    </source>
</evidence>
<dbReference type="Pfam" id="PF14223">
    <property type="entry name" value="Retrotran_gag_2"/>
    <property type="match status" value="1"/>
</dbReference>
<name>A0A1Q3BAY6_CEPFO</name>
<evidence type="ECO:0000313" key="1">
    <source>
        <dbReference type="EMBL" id="GAV64933.1"/>
    </source>
</evidence>
<reference evidence="2" key="1">
    <citation type="submission" date="2016-04" db="EMBL/GenBank/DDBJ databases">
        <title>Cephalotus genome sequencing.</title>
        <authorList>
            <person name="Fukushima K."/>
            <person name="Hasebe M."/>
            <person name="Fang X."/>
        </authorList>
    </citation>
    <scope>NUCLEOTIDE SEQUENCE [LARGE SCALE GENOMIC DNA]</scope>
    <source>
        <strain evidence="2">cv. St1</strain>
    </source>
</reference>